<feature type="transmembrane region" description="Helical" evidence="6">
    <location>
        <begin position="295"/>
        <end position="318"/>
    </location>
</feature>
<dbReference type="EMBL" id="BMPF01000001">
    <property type="protein sequence ID" value="GGL23395.1"/>
    <property type="molecule type" value="Genomic_DNA"/>
</dbReference>
<evidence type="ECO:0000259" key="7">
    <source>
        <dbReference type="Pfam" id="PF00361"/>
    </source>
</evidence>
<feature type="transmembrane region" description="Helical" evidence="6">
    <location>
        <begin position="444"/>
        <end position="462"/>
    </location>
</feature>
<dbReference type="InterPro" id="IPR001750">
    <property type="entry name" value="ND/Mrp_TM"/>
</dbReference>
<dbReference type="RefSeq" id="WP_188877633.1">
    <property type="nucleotide sequence ID" value="NZ_BMPF01000001.1"/>
</dbReference>
<feature type="transmembrane region" description="Helical" evidence="6">
    <location>
        <begin position="404"/>
        <end position="424"/>
    </location>
</feature>
<comment type="caution">
    <text evidence="9">The sequence shown here is derived from an EMBL/GenBank/DDBJ whole genome shotgun (WGS) entry which is preliminary data.</text>
</comment>
<feature type="transmembrane region" description="Helical" evidence="6">
    <location>
        <begin position="154"/>
        <end position="171"/>
    </location>
</feature>
<evidence type="ECO:0000256" key="2">
    <source>
        <dbReference type="ARBA" id="ARBA00022692"/>
    </source>
</evidence>
<evidence type="ECO:0000256" key="1">
    <source>
        <dbReference type="ARBA" id="ARBA00004141"/>
    </source>
</evidence>
<evidence type="ECO:0000313" key="10">
    <source>
        <dbReference type="Proteomes" id="UP000628840"/>
    </source>
</evidence>
<evidence type="ECO:0000259" key="8">
    <source>
        <dbReference type="Pfam" id="PF00662"/>
    </source>
</evidence>
<reference evidence="9 10" key="1">
    <citation type="journal article" date="2019" name="Int. J. Syst. Evol. Microbiol.">
        <title>The Global Catalogue of Microorganisms (GCM) 10K type strain sequencing project: providing services to taxonomists for standard genome sequencing and annotation.</title>
        <authorList>
            <consortium name="The Broad Institute Genomics Platform"/>
            <consortium name="The Broad Institute Genome Sequencing Center for Infectious Disease"/>
            <person name="Wu L."/>
            <person name="Ma J."/>
        </authorList>
    </citation>
    <scope>NUCLEOTIDE SEQUENCE [LARGE SCALE GENOMIC DNA]</scope>
    <source>
        <strain evidence="9 10">JCM 19585</strain>
    </source>
</reference>
<keyword evidence="2 6" id="KW-0812">Transmembrane</keyword>
<feature type="transmembrane region" description="Helical" evidence="6">
    <location>
        <begin position="28"/>
        <end position="48"/>
    </location>
</feature>
<dbReference type="InterPro" id="IPR001516">
    <property type="entry name" value="Proton_antipo_N"/>
</dbReference>
<dbReference type="GO" id="GO:0003954">
    <property type="term" value="F:NADH dehydrogenase activity"/>
    <property type="evidence" value="ECO:0007669"/>
    <property type="project" value="TreeGrafter"/>
</dbReference>
<dbReference type="OrthoDB" id="186623at2157"/>
<feature type="domain" description="NADH:quinone oxidoreductase/Mrp antiporter transmembrane" evidence="7">
    <location>
        <begin position="115"/>
        <end position="354"/>
    </location>
</feature>
<name>A0A830EYS2_9EURY</name>
<feature type="transmembrane region" description="Helical" evidence="6">
    <location>
        <begin position="191"/>
        <end position="217"/>
    </location>
</feature>
<feature type="transmembrane region" description="Helical" evidence="6">
    <location>
        <begin position="97"/>
        <end position="115"/>
    </location>
</feature>
<evidence type="ECO:0000256" key="5">
    <source>
        <dbReference type="SAM" id="MobiDB-lite"/>
    </source>
</evidence>
<evidence type="ECO:0000256" key="3">
    <source>
        <dbReference type="ARBA" id="ARBA00022989"/>
    </source>
</evidence>
<dbReference type="Pfam" id="PF00361">
    <property type="entry name" value="Proton_antipo_M"/>
    <property type="match status" value="1"/>
</dbReference>
<dbReference type="GO" id="GO:0008137">
    <property type="term" value="F:NADH dehydrogenase (ubiquinone) activity"/>
    <property type="evidence" value="ECO:0007669"/>
    <property type="project" value="InterPro"/>
</dbReference>
<dbReference type="InterPro" id="IPR003945">
    <property type="entry name" value="NU5C-like"/>
</dbReference>
<keyword evidence="3 6" id="KW-1133">Transmembrane helix</keyword>
<dbReference type="PANTHER" id="PTHR42829:SF1">
    <property type="entry name" value="INORGANIC CARBON TRANSPORTER SUBUNIT DABB-RELATED"/>
    <property type="match status" value="1"/>
</dbReference>
<keyword evidence="10" id="KW-1185">Reference proteome</keyword>
<organism evidence="9 10">
    <name type="scientific">Halarchaeum grantii</name>
    <dbReference type="NCBI Taxonomy" id="1193105"/>
    <lineage>
        <taxon>Archaea</taxon>
        <taxon>Methanobacteriati</taxon>
        <taxon>Methanobacteriota</taxon>
        <taxon>Stenosarchaea group</taxon>
        <taxon>Halobacteria</taxon>
        <taxon>Halobacteriales</taxon>
        <taxon>Halobacteriaceae</taxon>
    </lineage>
</organism>
<comment type="subcellular location">
    <subcellularLocation>
        <location evidence="1">Membrane</location>
        <topology evidence="1">Multi-pass membrane protein</topology>
    </subcellularLocation>
</comment>
<feature type="domain" description="NADH-Ubiquinone oxidoreductase (complex I) chain 5 N-terminal" evidence="8">
    <location>
        <begin position="60"/>
        <end position="98"/>
    </location>
</feature>
<proteinExistence type="predicted"/>
<feature type="transmembrane region" description="Helical" evidence="6">
    <location>
        <begin position="256"/>
        <end position="274"/>
    </location>
</feature>
<evidence type="ECO:0000313" key="9">
    <source>
        <dbReference type="EMBL" id="GGL23395.1"/>
    </source>
</evidence>
<keyword evidence="4 6" id="KW-0472">Membrane</keyword>
<dbReference type="GO" id="GO:0016020">
    <property type="term" value="C:membrane"/>
    <property type="evidence" value="ECO:0007669"/>
    <property type="project" value="UniProtKB-SubCell"/>
</dbReference>
<dbReference type="AlphaFoldDB" id="A0A830EYS2"/>
<dbReference type="PANTHER" id="PTHR42829">
    <property type="entry name" value="NADH-UBIQUINONE OXIDOREDUCTASE CHAIN 5"/>
    <property type="match status" value="1"/>
</dbReference>
<gene>
    <name evidence="9" type="ORF">GCM10009037_03670</name>
</gene>
<dbReference type="GO" id="GO:0015990">
    <property type="term" value="P:electron transport coupled proton transport"/>
    <property type="evidence" value="ECO:0007669"/>
    <property type="project" value="TreeGrafter"/>
</dbReference>
<dbReference type="PRINTS" id="PR01434">
    <property type="entry name" value="NADHDHGNASE5"/>
</dbReference>
<accession>A0A830EYS2</accession>
<feature type="transmembrane region" description="Helical" evidence="6">
    <location>
        <begin position="121"/>
        <end position="142"/>
    </location>
</feature>
<feature type="region of interest" description="Disordered" evidence="5">
    <location>
        <begin position="1"/>
        <end position="22"/>
    </location>
</feature>
<evidence type="ECO:0000256" key="6">
    <source>
        <dbReference type="SAM" id="Phobius"/>
    </source>
</evidence>
<dbReference type="GO" id="GO:0042773">
    <property type="term" value="P:ATP synthesis coupled electron transport"/>
    <property type="evidence" value="ECO:0007669"/>
    <property type="project" value="InterPro"/>
</dbReference>
<protein>
    <submittedName>
        <fullName evidence="9">NADH dehydrogenase</fullName>
    </submittedName>
</protein>
<dbReference type="Pfam" id="PF00662">
    <property type="entry name" value="Proton_antipo_N"/>
    <property type="match status" value="1"/>
</dbReference>
<sequence>MSDTHTTRTIGALSDAATPQSPSRLPAALTRLVWVLWAASLLVLGAHVRTGATWAVGGVLAVDGLTGVMWVAATFFSGIVHSYSRRYMAGSERVTAFFARITGFTVVVMVLVAAANTALFALAWLAMGLIMADLIGYARDWPQAQAAASLSRRYFLASSALVGAVALALWATTGATTFDGVAAVADALPPAVWLLVAGGLLLAAMIQSALVPFHTWLLSSMTAPTPASALMHAGFVNAGGILLVRFAPVVTADERFMLLVVAVGAASALVGKLLRTVQADVKGRLGCSTTGQMSYMLMQAGLGFFAAAVTHLVLHGFYKAYMFLSNGSRVTHTTPGHGHGATPSLTAVGALATAATAVAGGAVFALLTGEGLHADSGLLLAGLVVLTTLHATRQALGRTGVSPAIRYGAVALVFLPAIAVYGLVYAAVEGVLAGSVIASAPTDLTVVHVAVAAAFALVYFAIETGAYRRSERLYVALRNATQPTPETVTANTEEYDAY</sequence>
<dbReference type="Proteomes" id="UP000628840">
    <property type="component" value="Unassembled WGS sequence"/>
</dbReference>
<evidence type="ECO:0000256" key="4">
    <source>
        <dbReference type="ARBA" id="ARBA00023136"/>
    </source>
</evidence>
<feature type="transmembrane region" description="Helical" evidence="6">
    <location>
        <begin position="229"/>
        <end position="250"/>
    </location>
</feature>
<feature type="transmembrane region" description="Helical" evidence="6">
    <location>
        <begin position="54"/>
        <end position="76"/>
    </location>
</feature>